<evidence type="ECO:0000256" key="1">
    <source>
        <dbReference type="ARBA" id="ARBA00004141"/>
    </source>
</evidence>
<reference evidence="4 5" key="2">
    <citation type="journal article" date="2019" name="G3 (Bethesda)">
        <title>Hybrid Assembly of the Genome of the Entomopathogenic Nematode Steinernema carpocapsae Identifies the X-Chromosome.</title>
        <authorList>
            <person name="Serra L."/>
            <person name="Macchietto M."/>
            <person name="Macias-Munoz A."/>
            <person name="McGill C.J."/>
            <person name="Rodriguez I.M."/>
            <person name="Rodriguez B."/>
            <person name="Murad R."/>
            <person name="Mortazavi A."/>
        </authorList>
    </citation>
    <scope>NUCLEOTIDE SEQUENCE [LARGE SCALE GENOMIC DNA]</scope>
    <source>
        <strain evidence="4 5">ALL</strain>
    </source>
</reference>
<feature type="transmembrane region" description="Helical" evidence="2">
    <location>
        <begin position="65"/>
        <end position="83"/>
    </location>
</feature>
<name>A0A4U5LV98_STECR</name>
<comment type="caution">
    <text evidence="4">The sequence shown here is derived from an EMBL/GenBank/DDBJ whole genome shotgun (WGS) entry which is preliminary data.</text>
</comment>
<keyword evidence="5" id="KW-1185">Reference proteome</keyword>
<protein>
    <recommendedName>
        <fullName evidence="3">Major facilitator superfamily (MFS) profile domain-containing protein</fullName>
    </recommendedName>
</protein>
<dbReference type="EMBL" id="AZBU02000012">
    <property type="protein sequence ID" value="TKR60047.1"/>
    <property type="molecule type" value="Genomic_DNA"/>
</dbReference>
<dbReference type="InterPro" id="IPR011701">
    <property type="entry name" value="MFS"/>
</dbReference>
<dbReference type="AlphaFoldDB" id="A0A4U5LV98"/>
<proteinExistence type="predicted"/>
<dbReference type="GO" id="GO:0022857">
    <property type="term" value="F:transmembrane transporter activity"/>
    <property type="evidence" value="ECO:0007669"/>
    <property type="project" value="InterPro"/>
</dbReference>
<keyword evidence="2" id="KW-0812">Transmembrane</keyword>
<reference evidence="4 5" key="1">
    <citation type="journal article" date="2015" name="Genome Biol.">
        <title>Comparative genomics of Steinernema reveals deeply conserved gene regulatory networks.</title>
        <authorList>
            <person name="Dillman A.R."/>
            <person name="Macchietto M."/>
            <person name="Porter C.F."/>
            <person name="Rogers A."/>
            <person name="Williams B."/>
            <person name="Antoshechkin I."/>
            <person name="Lee M.M."/>
            <person name="Goodwin Z."/>
            <person name="Lu X."/>
            <person name="Lewis E.E."/>
            <person name="Goodrich-Blair H."/>
            <person name="Stock S.P."/>
            <person name="Adams B.J."/>
            <person name="Sternberg P.W."/>
            <person name="Mortazavi A."/>
        </authorList>
    </citation>
    <scope>NUCLEOTIDE SEQUENCE [LARGE SCALE GENOMIC DNA]</scope>
    <source>
        <strain evidence="4 5">ALL</strain>
    </source>
</reference>
<dbReference type="InterPro" id="IPR020846">
    <property type="entry name" value="MFS_dom"/>
</dbReference>
<dbReference type="PANTHER" id="PTHR45757">
    <property type="entry name" value="PROTEIN CBG23364-RELATED"/>
    <property type="match status" value="1"/>
</dbReference>
<feature type="domain" description="Major facilitator superfamily (MFS) profile" evidence="3">
    <location>
        <begin position="1"/>
        <end position="116"/>
    </location>
</feature>
<sequence>MQLMQGFSYAIVFPASVAITFQWSSLQQSETVLTILNSLNQFGPLFTMPISGLFCSSSYGWTAVYYVHVICTYAIFAVFYFLYRDHPKYHNNVSSSELSIIADGKSSNHGHKQPVP</sequence>
<dbReference type="Gene3D" id="1.20.1250.20">
    <property type="entry name" value="MFS general substrate transporter like domains"/>
    <property type="match status" value="1"/>
</dbReference>
<evidence type="ECO:0000259" key="3">
    <source>
        <dbReference type="PROSITE" id="PS50850"/>
    </source>
</evidence>
<dbReference type="OrthoDB" id="2985014at2759"/>
<dbReference type="SUPFAM" id="SSF103473">
    <property type="entry name" value="MFS general substrate transporter"/>
    <property type="match status" value="1"/>
</dbReference>
<dbReference type="Proteomes" id="UP000298663">
    <property type="component" value="Unassembled WGS sequence"/>
</dbReference>
<feature type="transmembrane region" description="Helical" evidence="2">
    <location>
        <begin position="6"/>
        <end position="26"/>
    </location>
</feature>
<dbReference type="Pfam" id="PF07690">
    <property type="entry name" value="MFS_1"/>
    <property type="match status" value="1"/>
</dbReference>
<gene>
    <name evidence="4" type="ORF">L596_029634</name>
</gene>
<dbReference type="GO" id="GO:0016020">
    <property type="term" value="C:membrane"/>
    <property type="evidence" value="ECO:0007669"/>
    <property type="project" value="UniProtKB-SubCell"/>
</dbReference>
<dbReference type="InterPro" id="IPR036259">
    <property type="entry name" value="MFS_trans_sf"/>
</dbReference>
<keyword evidence="2" id="KW-0472">Membrane</keyword>
<dbReference type="PROSITE" id="PS50850">
    <property type="entry name" value="MFS"/>
    <property type="match status" value="1"/>
</dbReference>
<evidence type="ECO:0000313" key="4">
    <source>
        <dbReference type="EMBL" id="TKR60047.1"/>
    </source>
</evidence>
<organism evidence="4 5">
    <name type="scientific">Steinernema carpocapsae</name>
    <name type="common">Entomopathogenic nematode</name>
    <dbReference type="NCBI Taxonomy" id="34508"/>
    <lineage>
        <taxon>Eukaryota</taxon>
        <taxon>Metazoa</taxon>
        <taxon>Ecdysozoa</taxon>
        <taxon>Nematoda</taxon>
        <taxon>Chromadorea</taxon>
        <taxon>Rhabditida</taxon>
        <taxon>Tylenchina</taxon>
        <taxon>Panagrolaimomorpha</taxon>
        <taxon>Strongyloidoidea</taxon>
        <taxon>Steinernematidae</taxon>
        <taxon>Steinernema</taxon>
    </lineage>
</organism>
<accession>A0A4U5LV98</accession>
<evidence type="ECO:0000313" key="5">
    <source>
        <dbReference type="Proteomes" id="UP000298663"/>
    </source>
</evidence>
<evidence type="ECO:0000256" key="2">
    <source>
        <dbReference type="SAM" id="Phobius"/>
    </source>
</evidence>
<keyword evidence="2" id="KW-1133">Transmembrane helix</keyword>
<comment type="subcellular location">
    <subcellularLocation>
        <location evidence="1">Membrane</location>
        <topology evidence="1">Multi-pass membrane protein</topology>
    </subcellularLocation>
</comment>